<evidence type="ECO:0000256" key="15">
    <source>
        <dbReference type="ARBA" id="ARBA00041979"/>
    </source>
</evidence>
<evidence type="ECO:0000256" key="18">
    <source>
        <dbReference type="PIRSR" id="PIRSR603561-2"/>
    </source>
</evidence>
<dbReference type="GO" id="GO:0008413">
    <property type="term" value="F:8-oxo-7,8-dihydroguanosine triphosphate pyrophosphatase activity"/>
    <property type="evidence" value="ECO:0007669"/>
    <property type="project" value="InterPro"/>
</dbReference>
<evidence type="ECO:0000256" key="16">
    <source>
        <dbReference type="ARBA" id="ARBA00042798"/>
    </source>
</evidence>
<dbReference type="GO" id="GO:0044715">
    <property type="term" value="F:8-oxo-dGDP phosphatase activity"/>
    <property type="evidence" value="ECO:0007669"/>
    <property type="project" value="TreeGrafter"/>
</dbReference>
<dbReference type="GO" id="GO:0006281">
    <property type="term" value="P:DNA repair"/>
    <property type="evidence" value="ECO:0007669"/>
    <property type="project" value="UniProtKB-KW"/>
</dbReference>
<dbReference type="InterPro" id="IPR036206">
    <property type="entry name" value="ThiamineP_synth_sf"/>
</dbReference>
<keyword evidence="5 18" id="KW-0479">Metal-binding</keyword>
<dbReference type="EMBL" id="LUUG01000129">
    <property type="protein sequence ID" value="OAH96722.1"/>
    <property type="molecule type" value="Genomic_DNA"/>
</dbReference>
<comment type="cofactor">
    <cofactor evidence="1 18">
        <name>Mg(2+)</name>
        <dbReference type="ChEBI" id="CHEBI:18420"/>
    </cofactor>
</comment>
<dbReference type="Pfam" id="PF14815">
    <property type="entry name" value="NUDIX_4"/>
    <property type="match status" value="1"/>
</dbReference>
<name>A0A177LUU6_METMH</name>
<dbReference type="InterPro" id="IPR015797">
    <property type="entry name" value="NUDIX_hydrolase-like_dom_sf"/>
</dbReference>
<evidence type="ECO:0000256" key="8">
    <source>
        <dbReference type="ARBA" id="ARBA00022842"/>
    </source>
</evidence>
<dbReference type="Pfam" id="PF02581">
    <property type="entry name" value="TMP-TENI"/>
    <property type="match status" value="1"/>
</dbReference>
<dbReference type="SUPFAM" id="SSF51391">
    <property type="entry name" value="Thiamin phosphate synthase"/>
    <property type="match status" value="1"/>
</dbReference>
<evidence type="ECO:0000256" key="7">
    <source>
        <dbReference type="ARBA" id="ARBA00022801"/>
    </source>
</evidence>
<dbReference type="FunFam" id="3.90.79.10:FF:000014">
    <property type="entry name" value="8-oxo-dGTP diphosphatase MutT"/>
    <property type="match status" value="1"/>
</dbReference>
<evidence type="ECO:0000256" key="12">
    <source>
        <dbReference type="ARBA" id="ARBA00038905"/>
    </source>
</evidence>
<feature type="binding site" evidence="17">
    <location>
        <position position="123"/>
    </location>
    <ligand>
        <name>8-oxo-dGTP</name>
        <dbReference type="ChEBI" id="CHEBI:77896"/>
    </ligand>
</feature>
<evidence type="ECO:0000313" key="20">
    <source>
        <dbReference type="EMBL" id="OAH96722.1"/>
    </source>
</evidence>
<keyword evidence="9" id="KW-0234">DNA repair</keyword>
<reference evidence="20 21" key="1">
    <citation type="submission" date="2016-03" db="EMBL/GenBank/DDBJ databases">
        <authorList>
            <person name="Ploux O."/>
        </authorList>
    </citation>
    <scope>NUCLEOTIDE SEQUENCE [LARGE SCALE GENOMIC DNA]</scope>
    <source>
        <strain evidence="20 21">R-45363</strain>
    </source>
</reference>
<gene>
    <name evidence="20" type="ORF">A1332_22295</name>
</gene>
<feature type="binding site" evidence="17">
    <location>
        <position position="27"/>
    </location>
    <ligand>
        <name>8-oxo-dGTP</name>
        <dbReference type="ChEBI" id="CHEBI:77896"/>
    </ligand>
</feature>
<evidence type="ECO:0000313" key="21">
    <source>
        <dbReference type="Proteomes" id="UP000078090"/>
    </source>
</evidence>
<dbReference type="CDD" id="cd00564">
    <property type="entry name" value="TMP_TenI"/>
    <property type="match status" value="1"/>
</dbReference>
<dbReference type="InterPro" id="IPR003561">
    <property type="entry name" value="Mutator_MutT"/>
</dbReference>
<keyword evidence="3" id="KW-0515">Mutator protein</keyword>
<protein>
    <recommendedName>
        <fullName evidence="13">8-oxo-dGTP diphosphatase</fullName>
        <ecNumber evidence="12">3.6.1.55</ecNumber>
    </recommendedName>
    <alternativeName>
        <fullName evidence="16">7,8-dihydro-8-oxoguanine-triphosphatase</fullName>
    </alternativeName>
    <alternativeName>
        <fullName evidence="15">Mutator protein MutT</fullName>
    </alternativeName>
    <alternativeName>
        <fullName evidence="14">dGTP pyrophosphohydrolase</fullName>
    </alternativeName>
</protein>
<dbReference type="PRINTS" id="PR01401">
    <property type="entry name" value="MUTATORMUTT"/>
</dbReference>
<evidence type="ECO:0000256" key="13">
    <source>
        <dbReference type="ARBA" id="ARBA00040794"/>
    </source>
</evidence>
<evidence type="ECO:0000256" key="1">
    <source>
        <dbReference type="ARBA" id="ARBA00001946"/>
    </source>
</evidence>
<dbReference type="Gene3D" id="3.90.79.10">
    <property type="entry name" value="Nucleoside Triphosphate Pyrophosphohydrolase"/>
    <property type="match status" value="1"/>
</dbReference>
<evidence type="ECO:0000256" key="3">
    <source>
        <dbReference type="ARBA" id="ARBA00022457"/>
    </source>
</evidence>
<comment type="catalytic activity">
    <reaction evidence="11">
        <text>8-oxo-GTP + H2O = 8-oxo-GMP + diphosphate + H(+)</text>
        <dbReference type="Rhea" id="RHEA:67616"/>
        <dbReference type="ChEBI" id="CHEBI:15377"/>
        <dbReference type="ChEBI" id="CHEBI:15378"/>
        <dbReference type="ChEBI" id="CHEBI:33019"/>
        <dbReference type="ChEBI" id="CHEBI:143553"/>
        <dbReference type="ChEBI" id="CHEBI:145694"/>
    </reaction>
</comment>
<evidence type="ECO:0000256" key="2">
    <source>
        <dbReference type="ARBA" id="ARBA00005582"/>
    </source>
</evidence>
<evidence type="ECO:0000256" key="17">
    <source>
        <dbReference type="PIRSR" id="PIRSR603561-1"/>
    </source>
</evidence>
<dbReference type="GO" id="GO:0009228">
    <property type="term" value="P:thiamine biosynthetic process"/>
    <property type="evidence" value="ECO:0007669"/>
    <property type="project" value="UniProtKB-KW"/>
</dbReference>
<comment type="similarity">
    <text evidence="2">Belongs to the Nudix hydrolase family.</text>
</comment>
<dbReference type="GO" id="GO:0044716">
    <property type="term" value="F:8-oxo-GDP phosphatase activity"/>
    <property type="evidence" value="ECO:0007669"/>
    <property type="project" value="TreeGrafter"/>
</dbReference>
<sequence>MSTNKQCLHVAVGVIRDGDGRILITQRAKHAHQGGLWEFPGGKLEAGEPVQQALARELEEEVGIQVQSAAPLIRINHDYGDRHVLLDVWNVTAFAGQARGCEGQAMRWIDAEQLREFSFPAANLPIIAAAQLPHYYAILEGRSAAEALDNCRRILATGIKLLQFRVKSLPSTDLQNVFEQVSQLCGQQQVSLLVNTDLPVDITNAQGLHLSSRTLLACRERPNGYRWVAASCHNLDELRYAEALGLDFAVLAPVQATASHPDAAPLGWQTLTELLEHINLPVFALGGLGRHDLDRALVAGAQGIAGISAFLAAD</sequence>
<evidence type="ECO:0000256" key="9">
    <source>
        <dbReference type="ARBA" id="ARBA00023204"/>
    </source>
</evidence>
<dbReference type="PRINTS" id="PR00502">
    <property type="entry name" value="NUDIXFAMILY"/>
</dbReference>
<dbReference type="NCBIfam" id="TIGR00586">
    <property type="entry name" value="mutt"/>
    <property type="match status" value="1"/>
</dbReference>
<dbReference type="OrthoDB" id="9810648at2"/>
<dbReference type="AlphaFoldDB" id="A0A177LUU6"/>
<dbReference type="GO" id="GO:0046872">
    <property type="term" value="F:metal ion binding"/>
    <property type="evidence" value="ECO:0007669"/>
    <property type="project" value="UniProtKB-KW"/>
</dbReference>
<dbReference type="EC" id="3.6.1.55" evidence="12"/>
<dbReference type="InterPro" id="IPR020476">
    <property type="entry name" value="Nudix_hydrolase"/>
</dbReference>
<keyword evidence="4" id="KW-0235">DNA replication</keyword>
<evidence type="ECO:0000256" key="4">
    <source>
        <dbReference type="ARBA" id="ARBA00022705"/>
    </source>
</evidence>
<feature type="domain" description="Nudix hydrolase" evidence="19">
    <location>
        <begin position="5"/>
        <end position="133"/>
    </location>
</feature>
<dbReference type="NCBIfam" id="NF006530">
    <property type="entry name" value="PRK08999.1"/>
    <property type="match status" value="1"/>
</dbReference>
<dbReference type="InterPro" id="IPR029119">
    <property type="entry name" value="MutY_C"/>
</dbReference>
<keyword evidence="6" id="KW-0227">DNA damage</keyword>
<dbReference type="GO" id="GO:0006260">
    <property type="term" value="P:DNA replication"/>
    <property type="evidence" value="ECO:0007669"/>
    <property type="project" value="UniProtKB-KW"/>
</dbReference>
<dbReference type="PANTHER" id="PTHR47707">
    <property type="entry name" value="8-OXO-DGTP DIPHOSPHATASE"/>
    <property type="match status" value="1"/>
</dbReference>
<evidence type="ECO:0000256" key="10">
    <source>
        <dbReference type="ARBA" id="ARBA00035861"/>
    </source>
</evidence>
<dbReference type="SUPFAM" id="SSF55811">
    <property type="entry name" value="Nudix"/>
    <property type="match status" value="1"/>
</dbReference>
<evidence type="ECO:0000256" key="11">
    <source>
        <dbReference type="ARBA" id="ARBA00036904"/>
    </source>
</evidence>
<evidence type="ECO:0000259" key="19">
    <source>
        <dbReference type="PROSITE" id="PS51462"/>
    </source>
</evidence>
<dbReference type="PROSITE" id="PS51462">
    <property type="entry name" value="NUDIX"/>
    <property type="match status" value="1"/>
</dbReference>
<organism evidence="20 21">
    <name type="scientific">Methylomonas methanica</name>
    <dbReference type="NCBI Taxonomy" id="421"/>
    <lineage>
        <taxon>Bacteria</taxon>
        <taxon>Pseudomonadati</taxon>
        <taxon>Pseudomonadota</taxon>
        <taxon>Gammaproteobacteria</taxon>
        <taxon>Methylococcales</taxon>
        <taxon>Methylococcaceae</taxon>
        <taxon>Methylomonas</taxon>
    </lineage>
</organism>
<dbReference type="InterPro" id="IPR013785">
    <property type="entry name" value="Aldolase_TIM"/>
</dbReference>
<dbReference type="InterPro" id="IPR047127">
    <property type="entry name" value="MutT-like"/>
</dbReference>
<keyword evidence="8 18" id="KW-0460">Magnesium</keyword>
<dbReference type="CDD" id="cd03425">
    <property type="entry name" value="NUDIX_MutT_NudA_like"/>
    <property type="match status" value="1"/>
</dbReference>
<feature type="binding site" evidence="17">
    <location>
        <begin position="38"/>
        <end position="41"/>
    </location>
    <ligand>
        <name>8-oxo-dGTP</name>
        <dbReference type="ChEBI" id="CHEBI:77896"/>
    </ligand>
</feature>
<accession>A0A177LUU6</accession>
<dbReference type="RefSeq" id="WP_064010725.1">
    <property type="nucleotide sequence ID" value="NZ_LUUG01000129.1"/>
</dbReference>
<proteinExistence type="inferred from homology"/>
<dbReference type="InterPro" id="IPR022998">
    <property type="entry name" value="ThiamineP_synth_TenI"/>
</dbReference>
<dbReference type="Proteomes" id="UP000078090">
    <property type="component" value="Unassembled WGS sequence"/>
</dbReference>
<evidence type="ECO:0000256" key="6">
    <source>
        <dbReference type="ARBA" id="ARBA00022763"/>
    </source>
</evidence>
<dbReference type="PANTHER" id="PTHR47707:SF1">
    <property type="entry name" value="NUDIX HYDROLASE FAMILY PROTEIN"/>
    <property type="match status" value="1"/>
</dbReference>
<feature type="binding site" evidence="17">
    <location>
        <position position="32"/>
    </location>
    <ligand>
        <name>8-oxo-dGTP</name>
        <dbReference type="ChEBI" id="CHEBI:77896"/>
    </ligand>
</feature>
<dbReference type="PROSITE" id="PS00893">
    <property type="entry name" value="NUDIX_BOX"/>
    <property type="match status" value="1"/>
</dbReference>
<feature type="binding site" evidence="18">
    <location>
        <position position="61"/>
    </location>
    <ligand>
        <name>Mg(2+)</name>
        <dbReference type="ChEBI" id="CHEBI:18420"/>
    </ligand>
</feature>
<comment type="catalytic activity">
    <reaction evidence="10">
        <text>8-oxo-dGTP + H2O = 8-oxo-dGMP + diphosphate + H(+)</text>
        <dbReference type="Rhea" id="RHEA:31575"/>
        <dbReference type="ChEBI" id="CHEBI:15377"/>
        <dbReference type="ChEBI" id="CHEBI:15378"/>
        <dbReference type="ChEBI" id="CHEBI:33019"/>
        <dbReference type="ChEBI" id="CHEBI:63224"/>
        <dbReference type="ChEBI" id="CHEBI:77896"/>
        <dbReference type="EC" id="3.6.1.55"/>
    </reaction>
</comment>
<keyword evidence="7" id="KW-0378">Hydrolase</keyword>
<dbReference type="InterPro" id="IPR000086">
    <property type="entry name" value="NUDIX_hydrolase_dom"/>
</dbReference>
<evidence type="ECO:0000256" key="14">
    <source>
        <dbReference type="ARBA" id="ARBA00041592"/>
    </source>
</evidence>
<dbReference type="Gene3D" id="3.20.20.70">
    <property type="entry name" value="Aldolase class I"/>
    <property type="match status" value="1"/>
</dbReference>
<dbReference type="InterPro" id="IPR020084">
    <property type="entry name" value="NUDIX_hydrolase_CS"/>
</dbReference>
<feature type="binding site" evidence="18">
    <location>
        <position position="41"/>
    </location>
    <ligand>
        <name>Mg(2+)</name>
        <dbReference type="ChEBI" id="CHEBI:18420"/>
    </ligand>
</feature>
<dbReference type="GO" id="GO:0035539">
    <property type="term" value="F:8-oxo-7,8-dihydrodeoxyguanosine triphosphate pyrophosphatase activity"/>
    <property type="evidence" value="ECO:0007669"/>
    <property type="project" value="UniProtKB-EC"/>
</dbReference>
<evidence type="ECO:0000256" key="5">
    <source>
        <dbReference type="ARBA" id="ARBA00022723"/>
    </source>
</evidence>
<comment type="caution">
    <text evidence="20">The sequence shown here is derived from an EMBL/GenBank/DDBJ whole genome shotgun (WGS) entry which is preliminary data.</text>
</comment>